<feature type="compositionally biased region" description="Polar residues" evidence="1">
    <location>
        <begin position="65"/>
        <end position="78"/>
    </location>
</feature>
<gene>
    <name evidence="3" type="ORF">F7D14_02820</name>
</gene>
<evidence type="ECO:0000256" key="1">
    <source>
        <dbReference type="SAM" id="MobiDB-lite"/>
    </source>
</evidence>
<keyword evidence="4" id="KW-1185">Reference proteome</keyword>
<organism evidence="3 4">
    <name type="scientific">Methylocystis parvus</name>
    <dbReference type="NCBI Taxonomy" id="134"/>
    <lineage>
        <taxon>Bacteria</taxon>
        <taxon>Pseudomonadati</taxon>
        <taxon>Pseudomonadota</taxon>
        <taxon>Alphaproteobacteria</taxon>
        <taxon>Hyphomicrobiales</taxon>
        <taxon>Methylocystaceae</taxon>
        <taxon>Methylocystis</taxon>
    </lineage>
</organism>
<proteinExistence type="predicted"/>
<evidence type="ECO:0000313" key="4">
    <source>
        <dbReference type="Proteomes" id="UP000422569"/>
    </source>
</evidence>
<dbReference type="EMBL" id="CP044331">
    <property type="protein sequence ID" value="QGM96519.1"/>
    <property type="molecule type" value="Genomic_DNA"/>
</dbReference>
<feature type="region of interest" description="Disordered" evidence="1">
    <location>
        <begin position="26"/>
        <end position="78"/>
    </location>
</feature>
<sequence>MRRAFTLSLGLALAFALVASDALAKSRKAAPAQQPDSGSDEFAIPLPKDLTTNKDWLDDGAGNPASGTLQPNAHANDNYFTQQQQFWRNDPTRNTEAGQLFDGF</sequence>
<dbReference type="KEGG" id="mpar:F7D14_02820"/>
<evidence type="ECO:0000313" key="3">
    <source>
        <dbReference type="EMBL" id="QGM96519.1"/>
    </source>
</evidence>
<name>A0A6B8M448_9HYPH</name>
<keyword evidence="2" id="KW-0732">Signal</keyword>
<accession>A0A6B8M448</accession>
<dbReference type="Proteomes" id="UP000422569">
    <property type="component" value="Chromosome"/>
</dbReference>
<protein>
    <submittedName>
        <fullName evidence="3">Cellulose-binding protein</fullName>
    </submittedName>
</protein>
<dbReference type="RefSeq" id="WP_154419649.1">
    <property type="nucleotide sequence ID" value="NZ_CP044331.1"/>
</dbReference>
<dbReference type="AlphaFoldDB" id="A0A6B8M448"/>
<feature type="signal peptide" evidence="2">
    <location>
        <begin position="1"/>
        <end position="24"/>
    </location>
</feature>
<evidence type="ECO:0000256" key="2">
    <source>
        <dbReference type="SAM" id="SignalP"/>
    </source>
</evidence>
<feature type="chain" id="PRO_5025507786" evidence="2">
    <location>
        <begin position="25"/>
        <end position="104"/>
    </location>
</feature>
<reference evidence="3 4" key="1">
    <citation type="submission" date="2019-09" db="EMBL/GenBank/DDBJ databases">
        <title>Isolation and complete genome sequencing of Methylocystis species.</title>
        <authorList>
            <person name="Rumah B.L."/>
            <person name="Stead C.E."/>
            <person name="Stevens B.C."/>
            <person name="Minton N.P."/>
            <person name="Grosse-Honebrink A."/>
            <person name="Zhang Y."/>
        </authorList>
    </citation>
    <scope>NUCLEOTIDE SEQUENCE [LARGE SCALE GENOMIC DNA]</scope>
    <source>
        <strain evidence="3 4">BRCS2</strain>
    </source>
</reference>